<evidence type="ECO:0000256" key="1">
    <source>
        <dbReference type="ARBA" id="ARBA00023015"/>
    </source>
</evidence>
<dbReference type="Pfam" id="PF01047">
    <property type="entry name" value="MarR"/>
    <property type="match status" value="1"/>
</dbReference>
<gene>
    <name evidence="5" type="ORF">ACFFIC_09770</name>
</gene>
<accession>A0ABV6IQF3</accession>
<dbReference type="SMART" id="SM00347">
    <property type="entry name" value="HTH_MARR"/>
    <property type="match status" value="1"/>
</dbReference>
<organism evidence="5 6">
    <name type="scientific">Muricoccus vinaceus</name>
    <dbReference type="NCBI Taxonomy" id="424704"/>
    <lineage>
        <taxon>Bacteria</taxon>
        <taxon>Pseudomonadati</taxon>
        <taxon>Pseudomonadota</taxon>
        <taxon>Alphaproteobacteria</taxon>
        <taxon>Acetobacterales</taxon>
        <taxon>Roseomonadaceae</taxon>
        <taxon>Muricoccus</taxon>
    </lineage>
</organism>
<dbReference type="PRINTS" id="PR00598">
    <property type="entry name" value="HTHMARR"/>
</dbReference>
<proteinExistence type="predicted"/>
<comment type="caution">
    <text evidence="5">The sequence shown here is derived from an EMBL/GenBank/DDBJ whole genome shotgun (WGS) entry which is preliminary data.</text>
</comment>
<dbReference type="PROSITE" id="PS50995">
    <property type="entry name" value="HTH_MARR_2"/>
    <property type="match status" value="1"/>
</dbReference>
<sequence>MSAPTTAAQQGLGAALRKLHRTYIRRLQAQLAEHGLSVAQYLHLRALWEEAGLTQNEVSARLGIEKASSTAVLEALERDGLINRVRDARDRRNVRVYLSDAGENLRGTVMPFAQQVATQASHGLTEADLDAFFRTIDWMLSNLLAVEKDAEKGRLGPGTRS</sequence>
<protein>
    <submittedName>
        <fullName evidence="5">MarR family winged helix-turn-helix transcriptional regulator</fullName>
    </submittedName>
</protein>
<evidence type="ECO:0000256" key="3">
    <source>
        <dbReference type="ARBA" id="ARBA00023163"/>
    </source>
</evidence>
<dbReference type="SUPFAM" id="SSF46785">
    <property type="entry name" value="Winged helix' DNA-binding domain"/>
    <property type="match status" value="1"/>
</dbReference>
<dbReference type="PANTHER" id="PTHR42756:SF1">
    <property type="entry name" value="TRANSCRIPTIONAL REPRESSOR OF EMRAB OPERON"/>
    <property type="match status" value="1"/>
</dbReference>
<evidence type="ECO:0000259" key="4">
    <source>
        <dbReference type="PROSITE" id="PS50995"/>
    </source>
</evidence>
<evidence type="ECO:0000256" key="2">
    <source>
        <dbReference type="ARBA" id="ARBA00023125"/>
    </source>
</evidence>
<keyword evidence="6" id="KW-1185">Reference proteome</keyword>
<reference evidence="5 6" key="1">
    <citation type="submission" date="2024-09" db="EMBL/GenBank/DDBJ databases">
        <authorList>
            <person name="Sun Q."/>
            <person name="Mori K."/>
        </authorList>
    </citation>
    <scope>NUCLEOTIDE SEQUENCE [LARGE SCALE GENOMIC DNA]</scope>
    <source>
        <strain evidence="5 6">CCM 7468</strain>
    </source>
</reference>
<dbReference type="InterPro" id="IPR036388">
    <property type="entry name" value="WH-like_DNA-bd_sf"/>
</dbReference>
<dbReference type="EMBL" id="JBHLVZ010000016">
    <property type="protein sequence ID" value="MFC0385839.1"/>
    <property type="molecule type" value="Genomic_DNA"/>
</dbReference>
<dbReference type="InterPro" id="IPR000835">
    <property type="entry name" value="HTH_MarR-typ"/>
</dbReference>
<feature type="domain" description="HTH marR-type" evidence="4">
    <location>
        <begin position="9"/>
        <end position="141"/>
    </location>
</feature>
<dbReference type="InterPro" id="IPR036390">
    <property type="entry name" value="WH_DNA-bd_sf"/>
</dbReference>
<dbReference type="PANTHER" id="PTHR42756">
    <property type="entry name" value="TRANSCRIPTIONAL REGULATOR, MARR"/>
    <property type="match status" value="1"/>
</dbReference>
<dbReference type="Gene3D" id="1.10.10.10">
    <property type="entry name" value="Winged helix-like DNA-binding domain superfamily/Winged helix DNA-binding domain"/>
    <property type="match status" value="1"/>
</dbReference>
<dbReference type="Proteomes" id="UP001589789">
    <property type="component" value="Unassembled WGS sequence"/>
</dbReference>
<keyword evidence="1" id="KW-0805">Transcription regulation</keyword>
<keyword evidence="2" id="KW-0238">DNA-binding</keyword>
<evidence type="ECO:0000313" key="6">
    <source>
        <dbReference type="Proteomes" id="UP001589789"/>
    </source>
</evidence>
<name>A0ABV6IQF3_9PROT</name>
<evidence type="ECO:0000313" key="5">
    <source>
        <dbReference type="EMBL" id="MFC0385839.1"/>
    </source>
</evidence>
<keyword evidence="3" id="KW-0804">Transcription</keyword>
<dbReference type="RefSeq" id="WP_377049980.1">
    <property type="nucleotide sequence ID" value="NZ_JBHLVZ010000016.1"/>
</dbReference>